<evidence type="ECO:0000313" key="3">
    <source>
        <dbReference type="EMBL" id="QNL94306.1"/>
    </source>
</evidence>
<accession>A0ABX6SSC3</accession>
<keyword evidence="4" id="KW-1185">Reference proteome</keyword>
<evidence type="ECO:0008006" key="5">
    <source>
        <dbReference type="Google" id="ProtNLM"/>
    </source>
</evidence>
<keyword evidence="2" id="KW-0472">Membrane</keyword>
<dbReference type="RefSeq" id="WP_154597382.1">
    <property type="nucleotide sequence ID" value="NZ_CP060587.1"/>
</dbReference>
<keyword evidence="2" id="KW-1133">Transmembrane helix</keyword>
<proteinExistence type="predicted"/>
<dbReference type="EMBL" id="CP060587">
    <property type="protein sequence ID" value="QNL94306.1"/>
    <property type="molecule type" value="Genomic_DNA"/>
</dbReference>
<dbReference type="InterPro" id="IPR051533">
    <property type="entry name" value="WaaL-like"/>
</dbReference>
<feature type="transmembrane region" description="Helical" evidence="2">
    <location>
        <begin position="192"/>
        <end position="219"/>
    </location>
</feature>
<gene>
    <name evidence="3" type="ORF">H9L21_14695</name>
</gene>
<keyword evidence="2" id="KW-0812">Transmembrane</keyword>
<dbReference type="PANTHER" id="PTHR37422">
    <property type="entry name" value="TEICHURONIC ACID BIOSYNTHESIS PROTEIN TUAE"/>
    <property type="match status" value="1"/>
</dbReference>
<organism evidence="3 4">
    <name type="scientific">Aeromicrobium senzhongii</name>
    <dbReference type="NCBI Taxonomy" id="2663859"/>
    <lineage>
        <taxon>Bacteria</taxon>
        <taxon>Bacillati</taxon>
        <taxon>Actinomycetota</taxon>
        <taxon>Actinomycetes</taxon>
        <taxon>Propionibacteriales</taxon>
        <taxon>Nocardioidaceae</taxon>
        <taxon>Aeromicrobium</taxon>
    </lineage>
</organism>
<feature type="transmembrane region" description="Helical" evidence="2">
    <location>
        <begin position="102"/>
        <end position="120"/>
    </location>
</feature>
<feature type="transmembrane region" description="Helical" evidence="2">
    <location>
        <begin position="335"/>
        <end position="356"/>
    </location>
</feature>
<dbReference type="Proteomes" id="UP000515871">
    <property type="component" value="Chromosome"/>
</dbReference>
<evidence type="ECO:0000256" key="2">
    <source>
        <dbReference type="SAM" id="Phobius"/>
    </source>
</evidence>
<reference evidence="3 4" key="1">
    <citation type="submission" date="2020-08" db="EMBL/GenBank/DDBJ databases">
        <title>Novel species in genus Aeromicrobium.</title>
        <authorList>
            <person name="Zhang G."/>
        </authorList>
    </citation>
    <scope>NUCLEOTIDE SEQUENCE [LARGE SCALE GENOMIC DNA]</scope>
    <source>
        <strain evidence="4">zg-629</strain>
    </source>
</reference>
<feature type="transmembrane region" description="Helical" evidence="2">
    <location>
        <begin position="225"/>
        <end position="243"/>
    </location>
</feature>
<feature type="region of interest" description="Disordered" evidence="1">
    <location>
        <begin position="1"/>
        <end position="20"/>
    </location>
</feature>
<feature type="transmembrane region" description="Helical" evidence="2">
    <location>
        <begin position="77"/>
        <end position="96"/>
    </location>
</feature>
<evidence type="ECO:0000256" key="1">
    <source>
        <dbReference type="SAM" id="MobiDB-lite"/>
    </source>
</evidence>
<feature type="transmembrane region" description="Helical" evidence="2">
    <location>
        <begin position="21"/>
        <end position="43"/>
    </location>
</feature>
<dbReference type="PANTHER" id="PTHR37422:SF13">
    <property type="entry name" value="LIPOPOLYSACCHARIDE BIOSYNTHESIS PROTEIN PA4999-RELATED"/>
    <property type="match status" value="1"/>
</dbReference>
<feature type="transmembrane region" description="Helical" evidence="2">
    <location>
        <begin position="132"/>
        <end position="151"/>
    </location>
</feature>
<feature type="transmembrane region" description="Helical" evidence="2">
    <location>
        <begin position="49"/>
        <end position="65"/>
    </location>
</feature>
<sequence length="434" mass="46143">MKRSVIEPHPTSRRDVDRPRPGILPSAATIAVLYAALCPLLIIPAGTQSFGSVDLLLALGVFSVLRGLGGAPRLPSLLLLGCFVVSLIGSVVHLIADAPSDVVFVGRMWAIYLPFLVVMGAPAIDRIALKRIFATVVASSTIACLAGIGLYHAGIQVRDSQQVNWYGGGLGSSLRAGGLLGNTGDFGHLSAILAIAALGYMMMFGRHVLMSVIVAMAVYATFLSSSRAALLHVLVALAVLLAMSSVAKKLVAAFCALLAIFAVYILFVSSSVDPRMMFTLRRLDVFNLSGESLFYATPRFQAWEMLVGWIPVNPIVGIGYGQTIAVTGRVGDNSLLTLFVELGVVFGVMLTAFWLVLVAEGFRAAPSVRRLAVAIVVSELAHMITVDTHRMWTTTPLTLILVAALLRYSSGVVHDRSVLGETPADADRTDAQVV</sequence>
<evidence type="ECO:0000313" key="4">
    <source>
        <dbReference type="Proteomes" id="UP000515871"/>
    </source>
</evidence>
<name>A0ABX6SSC3_9ACTN</name>
<feature type="transmembrane region" description="Helical" evidence="2">
    <location>
        <begin position="250"/>
        <end position="272"/>
    </location>
</feature>
<protein>
    <recommendedName>
        <fullName evidence="5">O-antigen ligase domain-containing protein</fullName>
    </recommendedName>
</protein>